<evidence type="ECO:0008006" key="3">
    <source>
        <dbReference type="Google" id="ProtNLM"/>
    </source>
</evidence>
<evidence type="ECO:0000313" key="2">
    <source>
        <dbReference type="Proteomes" id="UP000257109"/>
    </source>
</evidence>
<name>A0A371F2Y9_MUCPR</name>
<evidence type="ECO:0000313" key="1">
    <source>
        <dbReference type="EMBL" id="RDX72563.1"/>
    </source>
</evidence>
<gene>
    <name evidence="1" type="ORF">CR513_47935</name>
</gene>
<proteinExistence type="predicted"/>
<protein>
    <recommendedName>
        <fullName evidence="3">Copia protein</fullName>
    </recommendedName>
</protein>
<dbReference type="EMBL" id="QJKJ01010860">
    <property type="protein sequence ID" value="RDX72563.1"/>
    <property type="molecule type" value="Genomic_DNA"/>
</dbReference>
<dbReference type="Proteomes" id="UP000257109">
    <property type="component" value="Unassembled WGS sequence"/>
</dbReference>
<reference evidence="1" key="1">
    <citation type="submission" date="2018-05" db="EMBL/GenBank/DDBJ databases">
        <title>Draft genome of Mucuna pruriens seed.</title>
        <authorList>
            <person name="Nnadi N.E."/>
            <person name="Vos R."/>
            <person name="Hasami M.H."/>
            <person name="Devisetty U.K."/>
            <person name="Aguiy J.C."/>
        </authorList>
    </citation>
    <scope>NUCLEOTIDE SEQUENCE [LARGE SCALE GENOMIC DNA]</scope>
    <source>
        <strain evidence="1">JCA_2017</strain>
    </source>
</reference>
<keyword evidence="2" id="KW-1185">Reference proteome</keyword>
<organism evidence="1 2">
    <name type="scientific">Mucuna pruriens</name>
    <name type="common">Velvet bean</name>
    <name type="synonym">Dolichos pruriens</name>
    <dbReference type="NCBI Taxonomy" id="157652"/>
    <lineage>
        <taxon>Eukaryota</taxon>
        <taxon>Viridiplantae</taxon>
        <taxon>Streptophyta</taxon>
        <taxon>Embryophyta</taxon>
        <taxon>Tracheophyta</taxon>
        <taxon>Spermatophyta</taxon>
        <taxon>Magnoliopsida</taxon>
        <taxon>eudicotyledons</taxon>
        <taxon>Gunneridae</taxon>
        <taxon>Pentapetalae</taxon>
        <taxon>rosids</taxon>
        <taxon>fabids</taxon>
        <taxon>Fabales</taxon>
        <taxon>Fabaceae</taxon>
        <taxon>Papilionoideae</taxon>
        <taxon>50 kb inversion clade</taxon>
        <taxon>NPAAA clade</taxon>
        <taxon>indigoferoid/millettioid clade</taxon>
        <taxon>Phaseoleae</taxon>
        <taxon>Mucuna</taxon>
    </lineage>
</organism>
<dbReference type="AlphaFoldDB" id="A0A371F2Y9"/>
<comment type="caution">
    <text evidence="1">The sequence shown here is derived from an EMBL/GenBank/DDBJ whole genome shotgun (WGS) entry which is preliminary data.</text>
</comment>
<accession>A0A371F2Y9</accession>
<sequence>MASNKLVGNGSDFTALLVYVGNSIHNPTLNKRTNHIEINFHVVREKFQSDPIHLLQFLDKG</sequence>
<feature type="non-terminal residue" evidence="1">
    <location>
        <position position="1"/>
    </location>
</feature>